<dbReference type="InterPro" id="IPR029044">
    <property type="entry name" value="Nucleotide-diphossugar_trans"/>
</dbReference>
<protein>
    <submittedName>
        <fullName evidence="2">Glycosyltransferase family 2 protein</fullName>
    </submittedName>
</protein>
<evidence type="ECO:0000313" key="2">
    <source>
        <dbReference type="EMBL" id="RAV22069.1"/>
    </source>
</evidence>
<dbReference type="AlphaFoldDB" id="A0A329MQ69"/>
<evidence type="ECO:0000313" key="3">
    <source>
        <dbReference type="Proteomes" id="UP000250369"/>
    </source>
</evidence>
<keyword evidence="3" id="KW-1185">Reference proteome</keyword>
<dbReference type="Proteomes" id="UP000250369">
    <property type="component" value="Unassembled WGS sequence"/>
</dbReference>
<reference evidence="2 3" key="1">
    <citation type="journal article" date="2009" name="Int. J. Syst. Evol. Microbiol.">
        <title>Paenibacillus contaminans sp. nov., isolated from a contaminated laboratory plate.</title>
        <authorList>
            <person name="Chou J.H."/>
            <person name="Lee J.H."/>
            <person name="Lin M.C."/>
            <person name="Chang P.S."/>
            <person name="Arun A.B."/>
            <person name="Young C.C."/>
            <person name="Chen W.M."/>
        </authorList>
    </citation>
    <scope>NUCLEOTIDE SEQUENCE [LARGE SCALE GENOMIC DNA]</scope>
    <source>
        <strain evidence="2 3">CKOBP-6</strain>
    </source>
</reference>
<dbReference type="PANTHER" id="PTHR43179">
    <property type="entry name" value="RHAMNOSYLTRANSFERASE WBBL"/>
    <property type="match status" value="1"/>
</dbReference>
<dbReference type="CDD" id="cd04186">
    <property type="entry name" value="GT_2_like_c"/>
    <property type="match status" value="1"/>
</dbReference>
<keyword evidence="2" id="KW-0808">Transferase</keyword>
<dbReference type="OrthoDB" id="8936324at2"/>
<dbReference type="RefSeq" id="WP_113030378.1">
    <property type="nucleotide sequence ID" value="NZ_QMFB01000003.1"/>
</dbReference>
<dbReference type="PANTHER" id="PTHR43179:SF7">
    <property type="entry name" value="RHAMNOSYLTRANSFERASE WBBL"/>
    <property type="match status" value="1"/>
</dbReference>
<dbReference type="Pfam" id="PF00535">
    <property type="entry name" value="Glycos_transf_2"/>
    <property type="match status" value="1"/>
</dbReference>
<comment type="caution">
    <text evidence="2">The sequence shown here is derived from an EMBL/GenBank/DDBJ whole genome shotgun (WGS) entry which is preliminary data.</text>
</comment>
<dbReference type="EMBL" id="QMFB01000003">
    <property type="protein sequence ID" value="RAV22069.1"/>
    <property type="molecule type" value="Genomic_DNA"/>
</dbReference>
<gene>
    <name evidence="2" type="ORF">DQG23_08530</name>
</gene>
<dbReference type="InterPro" id="IPR001173">
    <property type="entry name" value="Glyco_trans_2-like"/>
</dbReference>
<proteinExistence type="predicted"/>
<sequence length="466" mass="52543">MLTSIVIITFNNLHKTINCIQSIRTFTSLPYEIIIVDNGSLDDTVPYLERLGGLTIIANKRNRGFAAGCNQGMKVAKGELLLLLNNDTIVSHRWLDNLRLTLESEPNVGIVGPKSNWVIPVQTVKPVYASEAEYHQFADAFNRHDPLKWREVTCLSGFCILFRRSLYKRIGEMDESFIYGVHEDTDYCYRTIRAGYKLLIAGDTFVHHEGNSGFKGGSLDMNAIAAYNRRTFLKKWGVDPDRLAYTCDELFLPENRGPAVKTSRLPGGILVKGAGDTIYYLERGRKRPIVPGDTFFCFGFRRERIITVPDNELSEIPDGLAIDYAGPFPAYFPRTFVAKDSGTGVYVVAHGIVIPIASYEDFIAMKFSADEIVQIPDAYFSGLHYGYGPGLEPDNACQEYELIDYKLYEAPGGGLYYSEGLELREIADERLFDCYKWSPERVMRLTEEQFAACRIGRPIERAAGEK</sequence>
<organism evidence="2 3">
    <name type="scientific">Paenibacillus contaminans</name>
    <dbReference type="NCBI Taxonomy" id="450362"/>
    <lineage>
        <taxon>Bacteria</taxon>
        <taxon>Bacillati</taxon>
        <taxon>Bacillota</taxon>
        <taxon>Bacilli</taxon>
        <taxon>Bacillales</taxon>
        <taxon>Paenibacillaceae</taxon>
        <taxon>Paenibacillus</taxon>
    </lineage>
</organism>
<evidence type="ECO:0000259" key="1">
    <source>
        <dbReference type="Pfam" id="PF00535"/>
    </source>
</evidence>
<feature type="domain" description="Glycosyltransferase 2-like" evidence="1">
    <location>
        <begin position="4"/>
        <end position="170"/>
    </location>
</feature>
<name>A0A329MQ69_9BACL</name>
<accession>A0A329MQ69</accession>
<dbReference type="SUPFAM" id="SSF53448">
    <property type="entry name" value="Nucleotide-diphospho-sugar transferases"/>
    <property type="match status" value="1"/>
</dbReference>
<dbReference type="GO" id="GO:0016740">
    <property type="term" value="F:transferase activity"/>
    <property type="evidence" value="ECO:0007669"/>
    <property type="project" value="UniProtKB-KW"/>
</dbReference>
<dbReference type="Gene3D" id="3.90.550.10">
    <property type="entry name" value="Spore Coat Polysaccharide Biosynthesis Protein SpsA, Chain A"/>
    <property type="match status" value="1"/>
</dbReference>